<evidence type="ECO:0000256" key="1">
    <source>
        <dbReference type="SAM" id="MobiDB-lite"/>
    </source>
</evidence>
<reference evidence="3" key="1">
    <citation type="submission" date="2016-10" db="EMBL/GenBank/DDBJ databases">
        <authorList>
            <person name="Varghese N."/>
            <person name="Submissions S."/>
        </authorList>
    </citation>
    <scope>NUCLEOTIDE SEQUENCE [LARGE SCALE GENOMIC DNA]</scope>
    <source>
        <strain evidence="3">CGMCC 1.6963</strain>
    </source>
</reference>
<dbReference type="STRING" id="587636.SAMN05216199_1447"/>
<dbReference type="EMBL" id="FOHB01000002">
    <property type="protein sequence ID" value="SER92332.1"/>
    <property type="molecule type" value="Genomic_DNA"/>
</dbReference>
<sequence>MSGTVSATAGVFSPAAVECADLPDLLGAVARLSQRDVAALSARDAEGYVLACDRLRSALDARRAVAMDTLAAHLDEDLQRRAHDQRRGGVPAHPGPELHGFVASMLAPGLHCSTRTVQRRLEADRRLVCTTASTHQALWDGDLDLPRADAVAEAARSVDPDLWARFEALVLETTVDEVTGEITLVSDEVRRMSRSAFARRAARIARTLDPASQCRAAKQARDQRRVVIRPDRHQPGMAVWTAHLPTDVSQQMAAAVDALAGSYAKANPGTSIDSRRADALTALVLGNAEVKTVVELLIPVLPTPDQATRTRGALGQLNPVTATLTDGPVPEGTIPEGTTSDGAARHDTVAWVIPGQVDDPRHGALAPDVIAQLLADPDVILRLARLDPDGSITQDPTAYRPSGSTRRRVRARDGSCRFPGCHTPAARTDTDHVTAHPHGYYCRSGPPPTAAPSPPTPARTTCATT</sequence>
<protein>
    <recommendedName>
        <fullName evidence="4">DUF222 domain-containing protein</fullName>
    </recommendedName>
</protein>
<name>A0A1H9T527_9MICO</name>
<dbReference type="CDD" id="cd00085">
    <property type="entry name" value="HNHc"/>
    <property type="match status" value="1"/>
</dbReference>
<dbReference type="InterPro" id="IPR003615">
    <property type="entry name" value="HNH_nuc"/>
</dbReference>
<evidence type="ECO:0000313" key="3">
    <source>
        <dbReference type="Proteomes" id="UP000199019"/>
    </source>
</evidence>
<feature type="region of interest" description="Disordered" evidence="1">
    <location>
        <begin position="390"/>
        <end position="411"/>
    </location>
</feature>
<feature type="region of interest" description="Disordered" evidence="1">
    <location>
        <begin position="320"/>
        <end position="342"/>
    </location>
</feature>
<proteinExistence type="predicted"/>
<keyword evidence="3" id="KW-1185">Reference proteome</keyword>
<organism evidence="2 3">
    <name type="scientific">Pedococcus cremeus</name>
    <dbReference type="NCBI Taxonomy" id="587636"/>
    <lineage>
        <taxon>Bacteria</taxon>
        <taxon>Bacillati</taxon>
        <taxon>Actinomycetota</taxon>
        <taxon>Actinomycetes</taxon>
        <taxon>Micrococcales</taxon>
        <taxon>Intrasporangiaceae</taxon>
        <taxon>Pedococcus</taxon>
    </lineage>
</organism>
<accession>A0A1H9T527</accession>
<feature type="region of interest" description="Disordered" evidence="1">
    <location>
        <begin position="444"/>
        <end position="465"/>
    </location>
</feature>
<feature type="compositionally biased region" description="Pro residues" evidence="1">
    <location>
        <begin position="445"/>
        <end position="457"/>
    </location>
</feature>
<dbReference type="AlphaFoldDB" id="A0A1H9T527"/>
<evidence type="ECO:0000313" key="2">
    <source>
        <dbReference type="EMBL" id="SER92332.1"/>
    </source>
</evidence>
<dbReference type="Proteomes" id="UP000199019">
    <property type="component" value="Unassembled WGS sequence"/>
</dbReference>
<gene>
    <name evidence="2" type="ORF">SAMN05216199_1447</name>
</gene>
<evidence type="ECO:0008006" key="4">
    <source>
        <dbReference type="Google" id="ProtNLM"/>
    </source>
</evidence>